<evidence type="ECO:0000313" key="2">
    <source>
        <dbReference type="Proteomes" id="UP000278143"/>
    </source>
</evidence>
<proteinExistence type="predicted"/>
<accession>A0A4P9YU84</accession>
<dbReference type="EMBL" id="KZ991447">
    <property type="protein sequence ID" value="RKP22962.1"/>
    <property type="molecule type" value="Genomic_DNA"/>
</dbReference>
<dbReference type="AlphaFoldDB" id="A0A4P9YU84"/>
<dbReference type="Proteomes" id="UP000278143">
    <property type="component" value="Unassembled WGS sequence"/>
</dbReference>
<keyword evidence="2" id="KW-1185">Reference proteome</keyword>
<organism evidence="1 2">
    <name type="scientific">Syncephalis pseudoplumigaleata</name>
    <dbReference type="NCBI Taxonomy" id="1712513"/>
    <lineage>
        <taxon>Eukaryota</taxon>
        <taxon>Fungi</taxon>
        <taxon>Fungi incertae sedis</taxon>
        <taxon>Zoopagomycota</taxon>
        <taxon>Zoopagomycotina</taxon>
        <taxon>Zoopagomycetes</taxon>
        <taxon>Zoopagales</taxon>
        <taxon>Piptocephalidaceae</taxon>
        <taxon>Syncephalis</taxon>
    </lineage>
</organism>
<sequence>MADIARAATTPATAATAAAAQWTRAHTIRRRWIAEPELVIPPVAGSELLSVCEDTDKSAIDDGVVWQRVYRRRLLPKRPDKDAPLVEHVRLCVLRSPSNGRSMGRRWPL</sequence>
<gene>
    <name evidence="1" type="ORF">SYNPS1DRAFT_31349</name>
</gene>
<dbReference type="OrthoDB" id="10047021at2759"/>
<name>A0A4P9YU84_9FUNG</name>
<evidence type="ECO:0000313" key="1">
    <source>
        <dbReference type="EMBL" id="RKP22962.1"/>
    </source>
</evidence>
<reference evidence="2" key="1">
    <citation type="journal article" date="2018" name="Nat. Microbiol.">
        <title>Leveraging single-cell genomics to expand the fungal tree of life.</title>
        <authorList>
            <person name="Ahrendt S.R."/>
            <person name="Quandt C.A."/>
            <person name="Ciobanu D."/>
            <person name="Clum A."/>
            <person name="Salamov A."/>
            <person name="Andreopoulos B."/>
            <person name="Cheng J.F."/>
            <person name="Woyke T."/>
            <person name="Pelin A."/>
            <person name="Henrissat B."/>
            <person name="Reynolds N.K."/>
            <person name="Benny G.L."/>
            <person name="Smith M.E."/>
            <person name="James T.Y."/>
            <person name="Grigoriev I.V."/>
        </authorList>
    </citation>
    <scope>NUCLEOTIDE SEQUENCE [LARGE SCALE GENOMIC DNA]</scope>
    <source>
        <strain evidence="2">Benny S71-1</strain>
    </source>
</reference>
<protein>
    <submittedName>
        <fullName evidence="1">Uncharacterized protein</fullName>
    </submittedName>
</protein>